<evidence type="ECO:0000256" key="5">
    <source>
        <dbReference type="ARBA" id="ARBA00022692"/>
    </source>
</evidence>
<reference evidence="10" key="2">
    <citation type="journal article" date="2023" name="Plants (Basel)">
        <title>Annotation of the Turnera subulata (Passifloraceae) Draft Genome Reveals the S-Locus Evolved after the Divergence of Turneroideae from Passifloroideae in a Stepwise Manner.</title>
        <authorList>
            <person name="Henning P.M."/>
            <person name="Roalson E.H."/>
            <person name="Mir W."/>
            <person name="McCubbin A.G."/>
            <person name="Shore J.S."/>
        </authorList>
    </citation>
    <scope>NUCLEOTIDE SEQUENCE</scope>
    <source>
        <strain evidence="10">F60SS</strain>
    </source>
</reference>
<evidence type="ECO:0000256" key="2">
    <source>
        <dbReference type="ARBA" id="ARBA00010793"/>
    </source>
</evidence>
<sequence>MSHFVLQTSHVVPLKSKPPPIPLLCPCPRQHLAFPVPGQLLLRRSGKTHSLLIVRCSSSSSPVIDGSEGSMAALERCFRAPEGSGSGSGVEFAPVMKKNLGSMAPATLKKGKLVLTERKPKEFTPEIFDRKFVDAVLSEWHKTMAHLPAGLRQAYEMGLVSSAQMVRYLAMNARPTTARLISRALPDAMSRGFIGRMIADPAFLYKLLLESAATLSFSVWWNVKNPKDRKKQKWGLALVNGLIVTLCNAIVVYSIAPCRSYGNTSRFHLLNMLQKLPNNIFEKSYPLREFNLPKRLFSVLPTTLMLFFVGAVQGSLTNFLDSKRQDGVSVTIPSVSTYAVRYGAFLGLNANLRYQLLCLFDGLLFNHFDAIGVALLFSTALRLLNVGLGELSRAALLGVKTDPLVGSDNLLKAAYNRNSQDAAASSSKLFISEKPLVSGLGLGLGLLGIRQGNGETPAPKARRKRIVRKKVSASSV</sequence>
<keyword evidence="5 9" id="KW-0812">Transmembrane</keyword>
<proteinExistence type="inferred from homology"/>
<reference evidence="10" key="1">
    <citation type="submission" date="2022-02" db="EMBL/GenBank/DDBJ databases">
        <authorList>
            <person name="Henning P.M."/>
            <person name="McCubbin A.G."/>
            <person name="Shore J.S."/>
        </authorList>
    </citation>
    <scope>NUCLEOTIDE SEQUENCE</scope>
    <source>
        <strain evidence="10">F60SS</strain>
        <tissue evidence="10">Leaves</tissue>
    </source>
</reference>
<comment type="similarity">
    <text evidence="2">Belongs to the RETICULATA family.</text>
</comment>
<feature type="transmembrane region" description="Helical" evidence="9">
    <location>
        <begin position="203"/>
        <end position="223"/>
    </location>
</feature>
<dbReference type="PANTHER" id="PTHR31038">
    <property type="entry name" value="EXPRESSED PROTEIN-RELATED"/>
    <property type="match status" value="1"/>
</dbReference>
<keyword evidence="4" id="KW-0934">Plastid</keyword>
<evidence type="ECO:0000313" key="11">
    <source>
        <dbReference type="Proteomes" id="UP001141552"/>
    </source>
</evidence>
<evidence type="ECO:0000313" key="10">
    <source>
        <dbReference type="EMBL" id="KAJ4824156.1"/>
    </source>
</evidence>
<feature type="transmembrane region" description="Helical" evidence="9">
    <location>
        <begin position="235"/>
        <end position="256"/>
    </location>
</feature>
<evidence type="ECO:0000256" key="3">
    <source>
        <dbReference type="ARBA" id="ARBA00022528"/>
    </source>
</evidence>
<dbReference type="GO" id="GO:0009706">
    <property type="term" value="C:chloroplast inner membrane"/>
    <property type="evidence" value="ECO:0007669"/>
    <property type="project" value="TreeGrafter"/>
</dbReference>
<protein>
    <submittedName>
        <fullName evidence="10">Uncharacterized protein</fullName>
    </submittedName>
</protein>
<dbReference type="InterPro" id="IPR021825">
    <property type="entry name" value="RETICULATA-related"/>
</dbReference>
<evidence type="ECO:0000256" key="8">
    <source>
        <dbReference type="ARBA" id="ARBA00023136"/>
    </source>
</evidence>
<keyword evidence="6" id="KW-0809">Transit peptide</keyword>
<dbReference type="OrthoDB" id="513951at2759"/>
<dbReference type="Pfam" id="PF11891">
    <property type="entry name" value="RETICULATA-like"/>
    <property type="match status" value="1"/>
</dbReference>
<gene>
    <name evidence="10" type="ORF">Tsubulata_033624</name>
</gene>
<dbReference type="PANTHER" id="PTHR31038:SF2">
    <property type="entry name" value="PROTEIN RETICULATA-RELATED 1, CHLOROPLASTIC"/>
    <property type="match status" value="1"/>
</dbReference>
<accession>A0A9Q0F369</accession>
<comment type="caution">
    <text evidence="10">The sequence shown here is derived from an EMBL/GenBank/DDBJ whole genome shotgun (WGS) entry which is preliminary data.</text>
</comment>
<comment type="subcellular location">
    <subcellularLocation>
        <location evidence="1">Plastid</location>
        <location evidence="1">Chloroplast membrane</location>
        <topology evidence="1">Multi-pass membrane protein</topology>
    </subcellularLocation>
</comment>
<evidence type="ECO:0000256" key="4">
    <source>
        <dbReference type="ARBA" id="ARBA00022640"/>
    </source>
</evidence>
<feature type="transmembrane region" description="Helical" evidence="9">
    <location>
        <begin position="296"/>
        <end position="316"/>
    </location>
</feature>
<evidence type="ECO:0000256" key="1">
    <source>
        <dbReference type="ARBA" id="ARBA00004508"/>
    </source>
</evidence>
<keyword evidence="3" id="KW-0150">Chloroplast</keyword>
<organism evidence="10 11">
    <name type="scientific">Turnera subulata</name>
    <dbReference type="NCBI Taxonomy" id="218843"/>
    <lineage>
        <taxon>Eukaryota</taxon>
        <taxon>Viridiplantae</taxon>
        <taxon>Streptophyta</taxon>
        <taxon>Embryophyta</taxon>
        <taxon>Tracheophyta</taxon>
        <taxon>Spermatophyta</taxon>
        <taxon>Magnoliopsida</taxon>
        <taxon>eudicotyledons</taxon>
        <taxon>Gunneridae</taxon>
        <taxon>Pentapetalae</taxon>
        <taxon>rosids</taxon>
        <taxon>fabids</taxon>
        <taxon>Malpighiales</taxon>
        <taxon>Passifloraceae</taxon>
        <taxon>Turnera</taxon>
    </lineage>
</organism>
<evidence type="ECO:0000256" key="9">
    <source>
        <dbReference type="SAM" id="Phobius"/>
    </source>
</evidence>
<keyword evidence="11" id="KW-1185">Reference proteome</keyword>
<keyword evidence="7 9" id="KW-1133">Transmembrane helix</keyword>
<evidence type="ECO:0000256" key="6">
    <source>
        <dbReference type="ARBA" id="ARBA00022946"/>
    </source>
</evidence>
<dbReference type="EMBL" id="JAKUCV010007253">
    <property type="protein sequence ID" value="KAJ4824156.1"/>
    <property type="molecule type" value="Genomic_DNA"/>
</dbReference>
<keyword evidence="8 9" id="KW-0472">Membrane</keyword>
<dbReference type="GO" id="GO:0099402">
    <property type="term" value="P:plant organ development"/>
    <property type="evidence" value="ECO:0007669"/>
    <property type="project" value="TreeGrafter"/>
</dbReference>
<name>A0A9Q0F369_9ROSI</name>
<dbReference type="Proteomes" id="UP001141552">
    <property type="component" value="Unassembled WGS sequence"/>
</dbReference>
<evidence type="ECO:0000256" key="7">
    <source>
        <dbReference type="ARBA" id="ARBA00022989"/>
    </source>
</evidence>
<dbReference type="AlphaFoldDB" id="A0A9Q0F369"/>